<comment type="similarity">
    <text evidence="1">Belongs to the UPF0065 (bug) family.</text>
</comment>
<dbReference type="EMBL" id="LNTU01000002">
    <property type="protein sequence ID" value="KXF78112.1"/>
    <property type="molecule type" value="Genomic_DNA"/>
</dbReference>
<evidence type="ECO:0008006" key="5">
    <source>
        <dbReference type="Google" id="ProtNLM"/>
    </source>
</evidence>
<evidence type="ECO:0000256" key="2">
    <source>
        <dbReference type="SAM" id="SignalP"/>
    </source>
</evidence>
<dbReference type="InterPro" id="IPR042100">
    <property type="entry name" value="Bug_dom1"/>
</dbReference>
<accession>A0A135HY40</accession>
<protein>
    <recommendedName>
        <fullName evidence="5">ABC transporter substrate-binding protein</fullName>
    </recommendedName>
</protein>
<proteinExistence type="inferred from homology"/>
<dbReference type="Gene3D" id="3.40.190.150">
    <property type="entry name" value="Bordetella uptake gene, domain 1"/>
    <property type="match status" value="1"/>
</dbReference>
<evidence type="ECO:0000313" key="4">
    <source>
        <dbReference type="Proteomes" id="UP000070107"/>
    </source>
</evidence>
<dbReference type="RefSeq" id="WP_068880951.1">
    <property type="nucleotide sequence ID" value="NZ_LNTU01000002.1"/>
</dbReference>
<dbReference type="Pfam" id="PF03401">
    <property type="entry name" value="TctC"/>
    <property type="match status" value="1"/>
</dbReference>
<dbReference type="SUPFAM" id="SSF53850">
    <property type="entry name" value="Periplasmic binding protein-like II"/>
    <property type="match status" value="1"/>
</dbReference>
<dbReference type="Gene3D" id="3.40.190.10">
    <property type="entry name" value="Periplasmic binding protein-like II"/>
    <property type="match status" value="1"/>
</dbReference>
<dbReference type="Proteomes" id="UP000070107">
    <property type="component" value="Unassembled WGS sequence"/>
</dbReference>
<comment type="caution">
    <text evidence="3">The sequence shown here is derived from an EMBL/GenBank/DDBJ whole genome shotgun (WGS) entry which is preliminary data.</text>
</comment>
<reference evidence="3 4" key="1">
    <citation type="submission" date="2015-11" db="EMBL/GenBank/DDBJ databases">
        <title>Draft genome sequence of Paramesorhizobium deserti A-3-E, a strain highly resistant to diverse beta-lactam antibiotics.</title>
        <authorList>
            <person name="Lv R."/>
            <person name="Yang X."/>
            <person name="Fang N."/>
            <person name="Guo J."/>
            <person name="Luo X."/>
            <person name="Peng F."/>
            <person name="Yang R."/>
            <person name="Cui Y."/>
            <person name="Fang C."/>
            <person name="Song Y."/>
        </authorList>
    </citation>
    <scope>NUCLEOTIDE SEQUENCE [LARGE SCALE GENOMIC DNA]</scope>
    <source>
        <strain evidence="3 4">A-3-E</strain>
    </source>
</reference>
<organism evidence="3 4">
    <name type="scientific">Paramesorhizobium deserti</name>
    <dbReference type="NCBI Taxonomy" id="1494590"/>
    <lineage>
        <taxon>Bacteria</taxon>
        <taxon>Pseudomonadati</taxon>
        <taxon>Pseudomonadota</taxon>
        <taxon>Alphaproteobacteria</taxon>
        <taxon>Hyphomicrobiales</taxon>
        <taxon>Phyllobacteriaceae</taxon>
        <taxon>Paramesorhizobium</taxon>
    </lineage>
</organism>
<sequence length="316" mass="33200">MMKSLILGLVLTGALSNVALAEDYPTRDIDLVVPFAPGGAVDVTSRLIAATANTFLQGAEIVVSNRAGGGGVIGQSFVAGADPDGYTVLAMTSSVVTNPQLKGAPYKVSDYTPVAAYNLDPEVLVVPANSPFKTAQDLIAAARQAPLNMDVAGIATSHHMAGIALSNATGAKFSYLPAKGFGEQLQAMVGGHVDCGLWAMGEALSHAKSGSIRILAVASDVHDESMPEIPTFEEAGLGIPIWATFRGWAVPADTPEPVVTFLSDLMKKVFEDATYQQKMKEGGYEPTYRGAADFQKIITSYAEQTSTIIEENKMGK</sequence>
<dbReference type="CDD" id="cd07012">
    <property type="entry name" value="PBP2_Bug_TTT"/>
    <property type="match status" value="1"/>
</dbReference>
<evidence type="ECO:0000313" key="3">
    <source>
        <dbReference type="EMBL" id="KXF78112.1"/>
    </source>
</evidence>
<keyword evidence="2" id="KW-0732">Signal</keyword>
<dbReference type="OrthoDB" id="8443386at2"/>
<name>A0A135HY40_9HYPH</name>
<evidence type="ECO:0000256" key="1">
    <source>
        <dbReference type="ARBA" id="ARBA00006987"/>
    </source>
</evidence>
<dbReference type="AlphaFoldDB" id="A0A135HY40"/>
<gene>
    <name evidence="3" type="ORF">ATN84_23350</name>
</gene>
<dbReference type="PIRSF" id="PIRSF017082">
    <property type="entry name" value="YflP"/>
    <property type="match status" value="1"/>
</dbReference>
<keyword evidence="4" id="KW-1185">Reference proteome</keyword>
<feature type="signal peptide" evidence="2">
    <location>
        <begin position="1"/>
        <end position="21"/>
    </location>
</feature>
<dbReference type="PANTHER" id="PTHR42928:SF5">
    <property type="entry name" value="BLR1237 PROTEIN"/>
    <property type="match status" value="1"/>
</dbReference>
<dbReference type="STRING" id="1494590.ATN84_23350"/>
<dbReference type="InterPro" id="IPR005064">
    <property type="entry name" value="BUG"/>
</dbReference>
<feature type="chain" id="PRO_5007465446" description="ABC transporter substrate-binding protein" evidence="2">
    <location>
        <begin position="22"/>
        <end position="316"/>
    </location>
</feature>
<dbReference type="PANTHER" id="PTHR42928">
    <property type="entry name" value="TRICARBOXYLATE-BINDING PROTEIN"/>
    <property type="match status" value="1"/>
</dbReference>